<protein>
    <submittedName>
        <fullName evidence="2">CLUMA_CG002880, isoform A</fullName>
    </submittedName>
</protein>
<keyword evidence="1" id="KW-0732">Signal</keyword>
<dbReference type="Proteomes" id="UP000183832">
    <property type="component" value="Unassembled WGS sequence"/>
</dbReference>
<sequence>MHQKMLINLAAFLFLFAQLIKGSEQQQQPQQQKPPTELQKQLGLLQMQLGQFIQMISNLLKQLTGMDLNTIIMLFPGKAEAFQGFQKALGALFTTLGQLG</sequence>
<reference evidence="2 3" key="1">
    <citation type="submission" date="2015-04" db="EMBL/GenBank/DDBJ databases">
        <authorList>
            <person name="Syromyatnikov M.Y."/>
            <person name="Popov V.N."/>
        </authorList>
    </citation>
    <scope>NUCLEOTIDE SEQUENCE [LARGE SCALE GENOMIC DNA]</scope>
</reference>
<evidence type="ECO:0000313" key="3">
    <source>
        <dbReference type="Proteomes" id="UP000183832"/>
    </source>
</evidence>
<feature type="signal peptide" evidence="1">
    <location>
        <begin position="1"/>
        <end position="22"/>
    </location>
</feature>
<feature type="chain" id="PRO_5013266808" evidence="1">
    <location>
        <begin position="23"/>
        <end position="100"/>
    </location>
</feature>
<dbReference type="EMBL" id="CVRI01000010">
    <property type="protein sequence ID" value="CRK89121.1"/>
    <property type="molecule type" value="Genomic_DNA"/>
</dbReference>
<proteinExistence type="predicted"/>
<evidence type="ECO:0000256" key="1">
    <source>
        <dbReference type="SAM" id="SignalP"/>
    </source>
</evidence>
<keyword evidence="3" id="KW-1185">Reference proteome</keyword>
<accession>A0A1J1HSE6</accession>
<gene>
    <name evidence="2" type="ORF">CLUMA_CG002880</name>
</gene>
<evidence type="ECO:0000313" key="2">
    <source>
        <dbReference type="EMBL" id="CRK89121.1"/>
    </source>
</evidence>
<organism evidence="2 3">
    <name type="scientific">Clunio marinus</name>
    <dbReference type="NCBI Taxonomy" id="568069"/>
    <lineage>
        <taxon>Eukaryota</taxon>
        <taxon>Metazoa</taxon>
        <taxon>Ecdysozoa</taxon>
        <taxon>Arthropoda</taxon>
        <taxon>Hexapoda</taxon>
        <taxon>Insecta</taxon>
        <taxon>Pterygota</taxon>
        <taxon>Neoptera</taxon>
        <taxon>Endopterygota</taxon>
        <taxon>Diptera</taxon>
        <taxon>Nematocera</taxon>
        <taxon>Chironomoidea</taxon>
        <taxon>Chironomidae</taxon>
        <taxon>Clunio</taxon>
    </lineage>
</organism>
<dbReference type="AlphaFoldDB" id="A0A1J1HSE6"/>
<name>A0A1J1HSE6_9DIPT</name>